<dbReference type="GO" id="GO:0009279">
    <property type="term" value="C:cell outer membrane"/>
    <property type="evidence" value="ECO:0007669"/>
    <property type="project" value="TreeGrafter"/>
</dbReference>
<dbReference type="GO" id="GO:0017089">
    <property type="term" value="F:glycolipid transfer activity"/>
    <property type="evidence" value="ECO:0007669"/>
    <property type="project" value="TreeGrafter"/>
</dbReference>
<reference evidence="5 6" key="1">
    <citation type="submission" date="2017-09" db="EMBL/GenBank/DDBJ databases">
        <authorList>
            <person name="Ehlers B."/>
            <person name="Leendertz F.H."/>
        </authorList>
    </citation>
    <scope>NUCLEOTIDE SEQUENCE [LARGE SCALE GENOMIC DNA]</scope>
    <source>
        <strain evidence="5 6">USBA 140</strain>
    </source>
</reference>
<dbReference type="Proteomes" id="UP000219621">
    <property type="component" value="Unassembled WGS sequence"/>
</dbReference>
<feature type="chain" id="PRO_5012899805" evidence="3">
    <location>
        <begin position="23"/>
        <end position="313"/>
    </location>
</feature>
<organism evidence="5 6">
    <name type="scientific">Caenispirillum bisanense</name>
    <dbReference type="NCBI Taxonomy" id="414052"/>
    <lineage>
        <taxon>Bacteria</taxon>
        <taxon>Pseudomonadati</taxon>
        <taxon>Pseudomonadota</taxon>
        <taxon>Alphaproteobacteria</taxon>
        <taxon>Rhodospirillales</taxon>
        <taxon>Novispirillaceae</taxon>
        <taxon>Caenispirillum</taxon>
    </lineage>
</organism>
<feature type="region of interest" description="Disordered" evidence="2">
    <location>
        <begin position="290"/>
        <end position="313"/>
    </location>
</feature>
<evidence type="ECO:0000256" key="1">
    <source>
        <dbReference type="ARBA" id="ARBA00022729"/>
    </source>
</evidence>
<keyword evidence="1 3" id="KW-0732">Signal</keyword>
<dbReference type="InterPro" id="IPR052037">
    <property type="entry name" value="LPS_export_LptA"/>
</dbReference>
<gene>
    <name evidence="5" type="ORF">SAMN05421508_102495</name>
</gene>
<evidence type="ECO:0000313" key="5">
    <source>
        <dbReference type="EMBL" id="SOD92558.1"/>
    </source>
</evidence>
<dbReference type="AlphaFoldDB" id="A0A286GAQ2"/>
<dbReference type="Pfam" id="PF03968">
    <property type="entry name" value="LptD_N"/>
    <property type="match status" value="1"/>
</dbReference>
<evidence type="ECO:0000256" key="2">
    <source>
        <dbReference type="SAM" id="MobiDB-lite"/>
    </source>
</evidence>
<dbReference type="GO" id="GO:0030288">
    <property type="term" value="C:outer membrane-bounded periplasmic space"/>
    <property type="evidence" value="ECO:0007669"/>
    <property type="project" value="TreeGrafter"/>
</dbReference>
<evidence type="ECO:0000259" key="4">
    <source>
        <dbReference type="Pfam" id="PF03968"/>
    </source>
</evidence>
<dbReference type="Gene3D" id="2.60.450.10">
    <property type="entry name" value="Lipopolysaccharide (LPS) transport protein A like domain"/>
    <property type="match status" value="1"/>
</dbReference>
<proteinExistence type="predicted"/>
<dbReference type="EMBL" id="OCNJ01000002">
    <property type="protein sequence ID" value="SOD92558.1"/>
    <property type="molecule type" value="Genomic_DNA"/>
</dbReference>
<keyword evidence="6" id="KW-1185">Reference proteome</keyword>
<dbReference type="PANTHER" id="PTHR36504">
    <property type="entry name" value="LIPOPOLYSACCHARIDE EXPORT SYSTEM PROTEIN LPTA"/>
    <property type="match status" value="1"/>
</dbReference>
<evidence type="ECO:0000256" key="3">
    <source>
        <dbReference type="SAM" id="SignalP"/>
    </source>
</evidence>
<protein>
    <submittedName>
        <fullName evidence="5">Lipopolysaccharide export system protein LptA</fullName>
    </submittedName>
</protein>
<feature type="signal peptide" evidence="3">
    <location>
        <begin position="1"/>
        <end position="22"/>
    </location>
</feature>
<dbReference type="GO" id="GO:0015920">
    <property type="term" value="P:lipopolysaccharide transport"/>
    <property type="evidence" value="ECO:0007669"/>
    <property type="project" value="TreeGrafter"/>
</dbReference>
<dbReference type="InterPro" id="IPR005653">
    <property type="entry name" value="OstA-like_N"/>
</dbReference>
<name>A0A286GAQ2_9PROT</name>
<feature type="domain" description="Organic solvent tolerance-like N-terminal" evidence="4">
    <location>
        <begin position="170"/>
        <end position="286"/>
    </location>
</feature>
<sequence>MRTMQGNTRTALLALALTAAFAAAQGAATGAAVAQTIDLATGGPAAGGADQQGRVGTVPIEVVADDGIEWLQNDKKFIARGNAVATRGTTQVFADTLVADYRELPEDQGGGTEVYRLTAEGSVVIKSPQETATGTRAVYTIDDALLTLWGGPAKLVTPTDTVTAEKEIRYYERDRKAVAEGDAVAVRGDRRIAADRLTAFFVDPEAGAKPQKTAAKNTDSLAGDSELDRIYADGDVVITTPKERIEGDQGNYNAKTGIAEMEGSVKITQGKSVLQGDRATSNLNTNVSTLHSGSGGMARGLLVPKNSGDGQGQ</sequence>
<dbReference type="PANTHER" id="PTHR36504:SF1">
    <property type="entry name" value="LIPOPOLYSACCHARIDE EXPORT SYSTEM PROTEIN LPTA"/>
    <property type="match status" value="1"/>
</dbReference>
<evidence type="ECO:0000313" key="6">
    <source>
        <dbReference type="Proteomes" id="UP000219621"/>
    </source>
</evidence>
<accession>A0A286GAQ2</accession>